<evidence type="ECO:0000313" key="9">
    <source>
        <dbReference type="EMBL" id="CAK9029168.1"/>
    </source>
</evidence>
<dbReference type="Gene3D" id="1.10.238.10">
    <property type="entry name" value="EF-hand"/>
    <property type="match status" value="1"/>
</dbReference>
<comment type="caution">
    <text evidence="9">The sequence shown here is derived from an EMBL/GenBank/DDBJ whole genome shotgun (WGS) entry which is preliminary data.</text>
</comment>
<gene>
    <name evidence="9" type="ORF">CCMP2556_LOCUS17391</name>
</gene>
<keyword evidence="4 6" id="KW-1133">Transmembrane helix</keyword>
<dbReference type="Pfam" id="PF13202">
    <property type="entry name" value="EF-hand_5"/>
    <property type="match status" value="1"/>
</dbReference>
<protein>
    <recommendedName>
        <fullName evidence="8">EF-hand domain-containing protein</fullName>
    </recommendedName>
</protein>
<keyword evidence="3" id="KW-0106">Calcium</keyword>
<evidence type="ECO:0000259" key="8">
    <source>
        <dbReference type="PROSITE" id="PS50222"/>
    </source>
</evidence>
<dbReference type="SMART" id="SM00054">
    <property type="entry name" value="EFh"/>
    <property type="match status" value="2"/>
</dbReference>
<keyword evidence="10" id="KW-1185">Reference proteome</keyword>
<dbReference type="InterPro" id="IPR018247">
    <property type="entry name" value="EF_Hand_1_Ca_BS"/>
</dbReference>
<feature type="signal peptide" evidence="7">
    <location>
        <begin position="1"/>
        <end position="20"/>
    </location>
</feature>
<dbReference type="PROSITE" id="PS50222">
    <property type="entry name" value="EF_HAND_2"/>
    <property type="match status" value="1"/>
</dbReference>
<dbReference type="Proteomes" id="UP001642484">
    <property type="component" value="Unassembled WGS sequence"/>
</dbReference>
<evidence type="ECO:0000313" key="10">
    <source>
        <dbReference type="Proteomes" id="UP001642484"/>
    </source>
</evidence>
<evidence type="ECO:0000256" key="3">
    <source>
        <dbReference type="ARBA" id="ARBA00022837"/>
    </source>
</evidence>
<dbReference type="PANTHER" id="PTHR10037:SF62">
    <property type="entry name" value="SODIUM CHANNEL PROTEIN 60E"/>
    <property type="match status" value="1"/>
</dbReference>
<proteinExistence type="predicted"/>
<evidence type="ECO:0000256" key="6">
    <source>
        <dbReference type="SAM" id="Phobius"/>
    </source>
</evidence>
<reference evidence="9 10" key="1">
    <citation type="submission" date="2024-02" db="EMBL/GenBank/DDBJ databases">
        <authorList>
            <person name="Chen Y."/>
            <person name="Shah S."/>
            <person name="Dougan E. K."/>
            <person name="Thang M."/>
            <person name="Chan C."/>
        </authorList>
    </citation>
    <scope>NUCLEOTIDE SEQUENCE [LARGE SCALE GENOMIC DNA]</scope>
</reference>
<dbReference type="Gene3D" id="1.20.120.350">
    <property type="entry name" value="Voltage-gated potassium channels. Chain C"/>
    <property type="match status" value="1"/>
</dbReference>
<organism evidence="9 10">
    <name type="scientific">Durusdinium trenchii</name>
    <dbReference type="NCBI Taxonomy" id="1381693"/>
    <lineage>
        <taxon>Eukaryota</taxon>
        <taxon>Sar</taxon>
        <taxon>Alveolata</taxon>
        <taxon>Dinophyceae</taxon>
        <taxon>Suessiales</taxon>
        <taxon>Symbiodiniaceae</taxon>
        <taxon>Durusdinium</taxon>
    </lineage>
</organism>
<feature type="domain" description="EF-hand" evidence="8">
    <location>
        <begin position="460"/>
        <end position="495"/>
    </location>
</feature>
<feature type="chain" id="PRO_5046414171" description="EF-hand domain-containing protein" evidence="7">
    <location>
        <begin position="21"/>
        <end position="682"/>
    </location>
</feature>
<sequence>MLTAWRRLHVWALSSVLVDAKYGPADGTFHTKPGLSTGLFDRRFEEPLVEDEKRRHLVKSKEFSLDDGSFTPGEVEVVLFDVYSLDSFVACCAARAALTQHAQFEGVTILADENAVRGSGRGPVEKVKMLSEGDRLREEHELQINSLSTTIVELTKKLRKETGTKNVQIFEHAEQNNYFDEENGPSKGVAGSQCLGCDGERDNLSDPESWQMNTMNVKVSDVAAMLLGVFLRFAHLGILQSNAHWYGEQHESWYMKFRRFVQSALFETTFAGLIVFNALVMAADVQRAGVDIGASLGYADYQRVETSLPWAESAFTVLEYIFGVAFTMEILLKILALGLSFAKDLWNWFDTFLVACWYVDTVGQDLLPVNTTLLRLLRLMRFTRSMLSMFEITLGNWPPVCRRLSEKVSEWFMLLCILHKLVIGFAVVGVINGVFIQETFKVASSDNQIMMRQKERSSNLHEMKMRQLFLEADNDGDGFVSAEEWRELVSHPAVQLWLGSMDLDAADADGLYKLIHDLDQDGDLTMDELIRGVARLKGAARSYDLQMLLRQVSALTDSVDNLNKRLVSKSRGSLETMGQDSSIPQRLSFLMLSAFLAYVVALVSRTHRAAHVQSDRAALAFVSTVRQGHDDGMSRQDSENINDTGGEGQLAHLMKGAAWIDSSVERSPRDFMLHMSSQHSRM</sequence>
<feature type="transmembrane region" description="Helical" evidence="6">
    <location>
        <begin position="222"/>
        <end position="239"/>
    </location>
</feature>
<dbReference type="SUPFAM" id="SSF47473">
    <property type="entry name" value="EF-hand"/>
    <property type="match status" value="1"/>
</dbReference>
<comment type="subcellular location">
    <subcellularLocation>
        <location evidence="1">Membrane</location>
        <topology evidence="1">Multi-pass membrane protein</topology>
    </subcellularLocation>
</comment>
<evidence type="ECO:0000256" key="1">
    <source>
        <dbReference type="ARBA" id="ARBA00004141"/>
    </source>
</evidence>
<feature type="transmembrane region" description="Helical" evidence="6">
    <location>
        <begin position="320"/>
        <end position="342"/>
    </location>
</feature>
<evidence type="ECO:0000256" key="4">
    <source>
        <dbReference type="ARBA" id="ARBA00022989"/>
    </source>
</evidence>
<dbReference type="InterPro" id="IPR005821">
    <property type="entry name" value="Ion_trans_dom"/>
</dbReference>
<evidence type="ECO:0000256" key="2">
    <source>
        <dbReference type="ARBA" id="ARBA00022692"/>
    </source>
</evidence>
<dbReference type="InterPro" id="IPR011992">
    <property type="entry name" value="EF-hand-dom_pair"/>
</dbReference>
<evidence type="ECO:0000256" key="7">
    <source>
        <dbReference type="SAM" id="SignalP"/>
    </source>
</evidence>
<accession>A0ABP0KR21</accession>
<keyword evidence="5 6" id="KW-0472">Membrane</keyword>
<feature type="transmembrane region" description="Helical" evidence="6">
    <location>
        <begin position="260"/>
        <end position="283"/>
    </location>
</feature>
<feature type="transmembrane region" description="Helical" evidence="6">
    <location>
        <begin position="412"/>
        <end position="435"/>
    </location>
</feature>
<dbReference type="InterPro" id="IPR043203">
    <property type="entry name" value="VGCC_Ca_Na"/>
</dbReference>
<name>A0ABP0KR21_9DINO</name>
<dbReference type="Pfam" id="PF00520">
    <property type="entry name" value="Ion_trans"/>
    <property type="match status" value="1"/>
</dbReference>
<dbReference type="EMBL" id="CAXAMN010009557">
    <property type="protein sequence ID" value="CAK9029168.1"/>
    <property type="molecule type" value="Genomic_DNA"/>
</dbReference>
<dbReference type="InterPro" id="IPR002048">
    <property type="entry name" value="EF_hand_dom"/>
</dbReference>
<keyword evidence="2 6" id="KW-0812">Transmembrane</keyword>
<dbReference type="InterPro" id="IPR027359">
    <property type="entry name" value="Volt_channel_dom_sf"/>
</dbReference>
<evidence type="ECO:0000256" key="5">
    <source>
        <dbReference type="ARBA" id="ARBA00023136"/>
    </source>
</evidence>
<dbReference type="PROSITE" id="PS00018">
    <property type="entry name" value="EF_HAND_1"/>
    <property type="match status" value="2"/>
</dbReference>
<dbReference type="PANTHER" id="PTHR10037">
    <property type="entry name" value="VOLTAGE-GATED CATION CHANNEL CALCIUM AND SODIUM"/>
    <property type="match status" value="1"/>
</dbReference>
<dbReference type="SUPFAM" id="SSF81324">
    <property type="entry name" value="Voltage-gated potassium channels"/>
    <property type="match status" value="1"/>
</dbReference>
<keyword evidence="7" id="KW-0732">Signal</keyword>